<feature type="transmembrane region" description="Helical" evidence="8">
    <location>
        <begin position="7"/>
        <end position="29"/>
    </location>
</feature>
<proteinExistence type="predicted"/>
<feature type="transmembrane region" description="Helical" evidence="8">
    <location>
        <begin position="143"/>
        <end position="160"/>
    </location>
</feature>
<protein>
    <recommendedName>
        <fullName evidence="9">Glycosyltransferase RgtA/B/C/D-like domain-containing protein</fullName>
    </recommendedName>
</protein>
<evidence type="ECO:0000256" key="2">
    <source>
        <dbReference type="ARBA" id="ARBA00022475"/>
    </source>
</evidence>
<dbReference type="Proteomes" id="UP000215559">
    <property type="component" value="Unassembled WGS sequence"/>
</dbReference>
<dbReference type="EMBL" id="NOZP01000085">
    <property type="protein sequence ID" value="OYD15732.1"/>
    <property type="molecule type" value="Genomic_DNA"/>
</dbReference>
<keyword evidence="5 8" id="KW-0812">Transmembrane</keyword>
<feature type="transmembrane region" description="Helical" evidence="8">
    <location>
        <begin position="211"/>
        <end position="231"/>
    </location>
</feature>
<feature type="transmembrane region" description="Helical" evidence="8">
    <location>
        <begin position="121"/>
        <end position="137"/>
    </location>
</feature>
<dbReference type="GO" id="GO:0009103">
    <property type="term" value="P:lipopolysaccharide biosynthetic process"/>
    <property type="evidence" value="ECO:0007669"/>
    <property type="project" value="UniProtKB-ARBA"/>
</dbReference>
<dbReference type="AlphaFoldDB" id="A0A235BU51"/>
<evidence type="ECO:0000256" key="5">
    <source>
        <dbReference type="ARBA" id="ARBA00022692"/>
    </source>
</evidence>
<evidence type="ECO:0000259" key="9">
    <source>
        <dbReference type="Pfam" id="PF13231"/>
    </source>
</evidence>
<keyword evidence="6 8" id="KW-1133">Transmembrane helix</keyword>
<feature type="transmembrane region" description="Helical" evidence="8">
    <location>
        <begin position="305"/>
        <end position="325"/>
    </location>
</feature>
<evidence type="ECO:0000313" key="10">
    <source>
        <dbReference type="EMBL" id="OYD15732.1"/>
    </source>
</evidence>
<dbReference type="InterPro" id="IPR038731">
    <property type="entry name" value="RgtA/B/C-like"/>
</dbReference>
<dbReference type="PANTHER" id="PTHR33908">
    <property type="entry name" value="MANNOSYLTRANSFERASE YKCB-RELATED"/>
    <property type="match status" value="1"/>
</dbReference>
<organism evidence="10 11">
    <name type="scientific">candidate division WOR-3 bacterium JGI_Cruoil_03_51_56</name>
    <dbReference type="NCBI Taxonomy" id="1973747"/>
    <lineage>
        <taxon>Bacteria</taxon>
        <taxon>Bacteria division WOR-3</taxon>
    </lineage>
</organism>
<evidence type="ECO:0000313" key="11">
    <source>
        <dbReference type="Proteomes" id="UP000215559"/>
    </source>
</evidence>
<keyword evidence="7 8" id="KW-0472">Membrane</keyword>
<feature type="transmembrane region" description="Helical" evidence="8">
    <location>
        <begin position="409"/>
        <end position="427"/>
    </location>
</feature>
<dbReference type="GO" id="GO:0005886">
    <property type="term" value="C:plasma membrane"/>
    <property type="evidence" value="ECO:0007669"/>
    <property type="project" value="UniProtKB-SubCell"/>
</dbReference>
<feature type="transmembrane region" description="Helical" evidence="8">
    <location>
        <begin position="76"/>
        <end position="109"/>
    </location>
</feature>
<evidence type="ECO:0000256" key="6">
    <source>
        <dbReference type="ARBA" id="ARBA00022989"/>
    </source>
</evidence>
<feature type="transmembrane region" description="Helical" evidence="8">
    <location>
        <begin position="433"/>
        <end position="454"/>
    </location>
</feature>
<evidence type="ECO:0000256" key="1">
    <source>
        <dbReference type="ARBA" id="ARBA00004651"/>
    </source>
</evidence>
<sequence length="469" mass="52141">MTSTERLLIVIAVAVGVTVRILMTALPAVPLRTKGVKAISDAAEYEKLALNLAHNRVFSRDTAPPFRPELFRTPVYPLFLIPFCAIHWNTTLAIIIAQLLLSLLLIWVIRRLALELNLDRKTAAIATLFLAASPNLAFLSTKMVTETVFTLLLAVCLLLFNRFRQSLKTRDLIVAAICSGLLILTRPIAILFPLVLTGYLIFYLFRNRRIRWYHPAIPVLCALIVVLPWVIRNGKLTGRYIISTAGEHNLFLYNAATVIAAERGINLSAARDTMRKEAAETFGSFDSTDKARFWQRLAIIARSHIMRYPLLAAKVQFLGFIANFVSPISIQPLMIHSGIALPQQPHVFQQAVGLLTKGRIAAAAHLAWTERLSHLGIFAWVVLVVSTVFQLMLLVFCFIGLFTKPSRGLLWLLLPVCYFTILTGPVGEARFRAPIEPVLVLFAAVGLTAVVTCLPKERKPSSQDTSDSP</sequence>
<dbReference type="InterPro" id="IPR050297">
    <property type="entry name" value="LipidA_mod_glycosyltrf_83"/>
</dbReference>
<feature type="transmembrane region" description="Helical" evidence="8">
    <location>
        <begin position="172"/>
        <end position="205"/>
    </location>
</feature>
<dbReference type="GO" id="GO:0016763">
    <property type="term" value="F:pentosyltransferase activity"/>
    <property type="evidence" value="ECO:0007669"/>
    <property type="project" value="TreeGrafter"/>
</dbReference>
<gene>
    <name evidence="10" type="ORF">CH330_04810</name>
</gene>
<keyword evidence="3" id="KW-0328">Glycosyltransferase</keyword>
<name>A0A235BU51_UNCW3</name>
<accession>A0A235BU51</accession>
<evidence type="ECO:0000256" key="7">
    <source>
        <dbReference type="ARBA" id="ARBA00023136"/>
    </source>
</evidence>
<evidence type="ECO:0000256" key="8">
    <source>
        <dbReference type="SAM" id="Phobius"/>
    </source>
</evidence>
<reference evidence="10 11" key="1">
    <citation type="submission" date="2017-07" db="EMBL/GenBank/DDBJ databases">
        <title>Recovery of genomes from metagenomes via a dereplication, aggregation, and scoring strategy.</title>
        <authorList>
            <person name="Sieber C.M."/>
            <person name="Probst A.J."/>
            <person name="Sharrar A."/>
            <person name="Thomas B.C."/>
            <person name="Hess M."/>
            <person name="Tringe S.G."/>
            <person name="Banfield J.F."/>
        </authorList>
    </citation>
    <scope>NUCLEOTIDE SEQUENCE [LARGE SCALE GENOMIC DNA]</scope>
    <source>
        <strain evidence="10">JGI_Cruoil_03_51_56</strain>
    </source>
</reference>
<feature type="domain" description="Glycosyltransferase RgtA/B/C/D-like" evidence="9">
    <location>
        <begin position="73"/>
        <end position="231"/>
    </location>
</feature>
<dbReference type="PANTHER" id="PTHR33908:SF11">
    <property type="entry name" value="MEMBRANE PROTEIN"/>
    <property type="match status" value="1"/>
</dbReference>
<keyword evidence="2" id="KW-1003">Cell membrane</keyword>
<evidence type="ECO:0000256" key="3">
    <source>
        <dbReference type="ARBA" id="ARBA00022676"/>
    </source>
</evidence>
<feature type="transmembrane region" description="Helical" evidence="8">
    <location>
        <begin position="377"/>
        <end position="402"/>
    </location>
</feature>
<comment type="caution">
    <text evidence="10">The sequence shown here is derived from an EMBL/GenBank/DDBJ whole genome shotgun (WGS) entry which is preliminary data.</text>
</comment>
<comment type="subcellular location">
    <subcellularLocation>
        <location evidence="1">Cell membrane</location>
        <topology evidence="1">Multi-pass membrane protein</topology>
    </subcellularLocation>
</comment>
<dbReference type="Pfam" id="PF13231">
    <property type="entry name" value="PMT_2"/>
    <property type="match status" value="1"/>
</dbReference>
<keyword evidence="4" id="KW-0808">Transferase</keyword>
<evidence type="ECO:0000256" key="4">
    <source>
        <dbReference type="ARBA" id="ARBA00022679"/>
    </source>
</evidence>